<accession>A0AAV4PTF9</accession>
<feature type="region of interest" description="Disordered" evidence="1">
    <location>
        <begin position="48"/>
        <end position="72"/>
    </location>
</feature>
<protein>
    <submittedName>
        <fullName evidence="2">Uncharacterized protein</fullName>
    </submittedName>
</protein>
<reference evidence="2 3" key="1">
    <citation type="submission" date="2021-06" db="EMBL/GenBank/DDBJ databases">
        <title>Caerostris darwini draft genome.</title>
        <authorList>
            <person name="Kono N."/>
            <person name="Arakawa K."/>
        </authorList>
    </citation>
    <scope>NUCLEOTIDE SEQUENCE [LARGE SCALE GENOMIC DNA]</scope>
</reference>
<dbReference type="EMBL" id="BPLQ01003490">
    <property type="protein sequence ID" value="GIY00893.1"/>
    <property type="molecule type" value="Genomic_DNA"/>
</dbReference>
<dbReference type="AlphaFoldDB" id="A0AAV4PTF9"/>
<organism evidence="2 3">
    <name type="scientific">Caerostris darwini</name>
    <dbReference type="NCBI Taxonomy" id="1538125"/>
    <lineage>
        <taxon>Eukaryota</taxon>
        <taxon>Metazoa</taxon>
        <taxon>Ecdysozoa</taxon>
        <taxon>Arthropoda</taxon>
        <taxon>Chelicerata</taxon>
        <taxon>Arachnida</taxon>
        <taxon>Araneae</taxon>
        <taxon>Araneomorphae</taxon>
        <taxon>Entelegynae</taxon>
        <taxon>Araneoidea</taxon>
        <taxon>Araneidae</taxon>
        <taxon>Caerostris</taxon>
    </lineage>
</organism>
<evidence type="ECO:0000313" key="3">
    <source>
        <dbReference type="Proteomes" id="UP001054837"/>
    </source>
</evidence>
<sequence>MYQSESLSSFYGCSKAGELIGWNHYRLQLPEFHLINVDSCCDTRTFTPPSSSPVRIFRPSDPPFPPKKGNSPPVVGNFNVLMSTTHGELPNNHVPEVCDIKEGTSDTLDLTSLLL</sequence>
<evidence type="ECO:0000313" key="2">
    <source>
        <dbReference type="EMBL" id="GIY00893.1"/>
    </source>
</evidence>
<comment type="caution">
    <text evidence="2">The sequence shown here is derived from an EMBL/GenBank/DDBJ whole genome shotgun (WGS) entry which is preliminary data.</text>
</comment>
<name>A0AAV4PTF9_9ARAC</name>
<keyword evidence="3" id="KW-1185">Reference proteome</keyword>
<evidence type="ECO:0000256" key="1">
    <source>
        <dbReference type="SAM" id="MobiDB-lite"/>
    </source>
</evidence>
<dbReference type="Proteomes" id="UP001054837">
    <property type="component" value="Unassembled WGS sequence"/>
</dbReference>
<proteinExistence type="predicted"/>
<gene>
    <name evidence="2" type="ORF">CDAR_620611</name>
</gene>